<dbReference type="InterPro" id="IPR023347">
    <property type="entry name" value="Lysozyme_dom_sf"/>
</dbReference>
<organism evidence="7 9">
    <name type="scientific">Mannheimia haemolytica</name>
    <name type="common">Pasteurella haemolytica</name>
    <dbReference type="NCBI Taxonomy" id="75985"/>
    <lineage>
        <taxon>Bacteria</taxon>
        <taxon>Pseudomonadati</taxon>
        <taxon>Pseudomonadota</taxon>
        <taxon>Gammaproteobacteria</taxon>
        <taxon>Pasteurellales</taxon>
        <taxon>Pasteurellaceae</taxon>
        <taxon>Mannheimia</taxon>
    </lineage>
</organism>
<gene>
    <name evidence="7" type="ORF">FEA53_13460</name>
    <name evidence="6" type="ORF">FEB89_13325</name>
    <name evidence="5" type="ORF">NCTC10638_02213</name>
</gene>
<evidence type="ECO:0000313" key="9">
    <source>
        <dbReference type="Proteomes" id="UP000315164"/>
    </source>
</evidence>
<dbReference type="AlphaFoldDB" id="A0A249A2Q2"/>
<dbReference type="InterPro" id="IPR021204">
    <property type="entry name" value="Integr_conj_element_PFL4711"/>
</dbReference>
<dbReference type="NCBIfam" id="TIGR03755">
    <property type="entry name" value="conj_TIGR03755"/>
    <property type="match status" value="1"/>
</dbReference>
<evidence type="ECO:0000313" key="8">
    <source>
        <dbReference type="Proteomes" id="UP000254802"/>
    </source>
</evidence>
<evidence type="ECO:0000256" key="4">
    <source>
        <dbReference type="SAM" id="SignalP"/>
    </source>
</evidence>
<dbReference type="EC" id="3.2.1.17" evidence="3"/>
<keyword evidence="4" id="KW-0732">Signal</keyword>
<feature type="signal peptide" evidence="4">
    <location>
        <begin position="1"/>
        <end position="25"/>
    </location>
</feature>
<comment type="similarity">
    <text evidence="3">Belongs to the glycosyl hydrolase 24 family.</text>
</comment>
<reference evidence="5 8" key="1">
    <citation type="submission" date="2018-06" db="EMBL/GenBank/DDBJ databases">
        <authorList>
            <consortium name="Pathogen Informatics"/>
            <person name="Doyle S."/>
        </authorList>
    </citation>
    <scope>NUCLEOTIDE SEQUENCE [LARGE SCALE GENOMIC DNA]</scope>
    <source>
        <strain evidence="5 8">NCTC10638</strain>
    </source>
</reference>
<keyword evidence="10" id="KW-1185">Reference proteome</keyword>
<dbReference type="InterPro" id="IPR023346">
    <property type="entry name" value="Lysozyme-like_dom_sf"/>
</dbReference>
<dbReference type="KEGG" id="mhay:VK67_09200"/>
<evidence type="ECO:0000313" key="10">
    <source>
        <dbReference type="Proteomes" id="UP000318394"/>
    </source>
</evidence>
<dbReference type="GO" id="GO:0031640">
    <property type="term" value="P:killing of cells of another organism"/>
    <property type="evidence" value="ECO:0007669"/>
    <property type="project" value="UniProtKB-KW"/>
</dbReference>
<evidence type="ECO:0000313" key="6">
    <source>
        <dbReference type="EMBL" id="TRB33979.1"/>
    </source>
</evidence>
<dbReference type="Proteomes" id="UP000315164">
    <property type="component" value="Unassembled WGS sequence"/>
</dbReference>
<keyword evidence="1 3" id="KW-0929">Antimicrobial</keyword>
<keyword evidence="3" id="KW-0378">Hydrolase</keyword>
<dbReference type="GO" id="GO:0003796">
    <property type="term" value="F:lysozyme activity"/>
    <property type="evidence" value="ECO:0007669"/>
    <property type="project" value="UniProtKB-EC"/>
</dbReference>
<dbReference type="EMBL" id="VAJI01000059">
    <property type="protein sequence ID" value="TRB33979.1"/>
    <property type="molecule type" value="Genomic_DNA"/>
</dbReference>
<evidence type="ECO:0000256" key="3">
    <source>
        <dbReference type="RuleBase" id="RU003788"/>
    </source>
</evidence>
<sequence length="700" mass="74821">MKKAKSLKFLTACIMLTTMSGYANSNTVNVGNSISNFIENTTGYRTGNLGVSGNNALTEYYPVLSDYMHYSIGGGSAISAPASRGRPNQYGIGIGWKSNLTCGNFDIKLSIKNQLNGITEGFKDLYGNIIESATGAVASLPAMIIQRANPQLYDILSNGLYQGKLDFNNFKTSCEAMSNQLADLAMDSKLAKMAGLHRAAEIAETEPDAMAAKKKMDKKDAEKGIPWVGGEQRGGKNQKPMAIVADIVGAGYNLALGRGPLEKGDIPIASCDGMLCTEWKNPSEAAAYASEVIGETFLDACETCEQSSSGAKAGKGIAHFIEQTTIEKATKLEAALNHLDSLTPEQLNSLSTSTVSVTKGVLEAIAASPDAALLGARLSQELAISKEMEKLLLIRRAMLAGMREPNVIKSSLVEEAERNLKLLDREIEQVKLEMELQRSINGNTALAAITQQMNEQALAIDDNAMGDGNRRFANLSNQAGANNLNTSGIANSAQNAVGDRYIAIPKSDGSGMSDFYGAYKASPTNIVSNVNVGSYTQIAQMNGNANEQATALIKQFEGYLSHGKWDVNANRAGYGSDTYTTADGMVHRVQKGTYVSREDAERDLARRMPQFMNVARGNVGADVWAKLTPQAQAALTSVSYNYGSLSKLESVQKAAAVSAQSGDMTALANSIRNLQGHNNGVNARRRNQEADYIINAPKGN</sequence>
<keyword evidence="3" id="KW-0326">Glycosidase</keyword>
<protein>
    <recommendedName>
        <fullName evidence="3">Lysozyme</fullName>
        <ecNumber evidence="3">3.2.1.17</ecNumber>
    </recommendedName>
</protein>
<dbReference type="OrthoDB" id="8553954at2"/>
<comment type="catalytic activity">
    <reaction evidence="3">
        <text>Hydrolysis of (1-&gt;4)-beta-linkages between N-acetylmuramic acid and N-acetyl-D-glucosamine residues in a peptidoglycan and between N-acetyl-D-glucosamine residues in chitodextrins.</text>
        <dbReference type="EC" id="3.2.1.17"/>
    </reaction>
</comment>
<dbReference type="KEGG" id="mhaq:WC39_09200"/>
<accession>A0A249A2Q2</accession>
<evidence type="ECO:0000313" key="7">
    <source>
        <dbReference type="EMBL" id="TRB71451.1"/>
    </source>
</evidence>
<dbReference type="Proteomes" id="UP000318394">
    <property type="component" value="Unassembled WGS sequence"/>
</dbReference>
<dbReference type="GO" id="GO:0009253">
    <property type="term" value="P:peptidoglycan catabolic process"/>
    <property type="evidence" value="ECO:0007669"/>
    <property type="project" value="InterPro"/>
</dbReference>
<dbReference type="Pfam" id="PF00959">
    <property type="entry name" value="Phage_lysozyme"/>
    <property type="match status" value="1"/>
</dbReference>
<reference evidence="9 10" key="2">
    <citation type="journal article" date="2019" name="Vet. Microbiol.">
        <title>Genetic characterization of susceptible and multi-drug resistant Mannheimia haemolytica isolated from high-risk stocker calves prior to and after antimicrobial metaphylaxis.</title>
        <authorList>
            <person name="Snyder E.R."/>
            <person name="Alvarez-Narvaez S."/>
            <person name="Credille B.C."/>
        </authorList>
    </citation>
    <scope>NUCLEOTIDE SEQUENCE [LARGE SCALE GENOMIC DNA]</scope>
    <source>
        <strain evidence="7 9">UGA-R5-128-1</strain>
        <strain evidence="6 10">UGA-R7-163-1</strain>
    </source>
</reference>
<evidence type="ECO:0000256" key="1">
    <source>
        <dbReference type="ARBA" id="ARBA00022529"/>
    </source>
</evidence>
<dbReference type="Gene3D" id="1.10.530.40">
    <property type="match status" value="1"/>
</dbReference>
<dbReference type="EMBL" id="UGPN01000002">
    <property type="protein sequence ID" value="STY61006.1"/>
    <property type="molecule type" value="Genomic_DNA"/>
</dbReference>
<proteinExistence type="inferred from homology"/>
<dbReference type="Proteomes" id="UP000254802">
    <property type="component" value="Unassembled WGS sequence"/>
</dbReference>
<evidence type="ECO:0000313" key="5">
    <source>
        <dbReference type="EMBL" id="STY61006.1"/>
    </source>
</evidence>
<dbReference type="STRING" id="75985.WC39_09200"/>
<dbReference type="GeneID" id="67369545"/>
<feature type="chain" id="PRO_5044570338" description="Lysozyme" evidence="4">
    <location>
        <begin position="26"/>
        <end position="700"/>
    </location>
</feature>
<dbReference type="RefSeq" id="WP_006248334.1">
    <property type="nucleotide sequence ID" value="NZ_CP011098.1"/>
</dbReference>
<dbReference type="GO" id="GO:0016998">
    <property type="term" value="P:cell wall macromolecule catabolic process"/>
    <property type="evidence" value="ECO:0007669"/>
    <property type="project" value="InterPro"/>
</dbReference>
<evidence type="ECO:0000256" key="2">
    <source>
        <dbReference type="ARBA" id="ARBA00022638"/>
    </source>
</evidence>
<name>A0A249A2Q2_MANHA</name>
<dbReference type="EMBL" id="VAJB01000059">
    <property type="protein sequence ID" value="TRB71451.1"/>
    <property type="molecule type" value="Genomic_DNA"/>
</dbReference>
<dbReference type="GO" id="GO:0042742">
    <property type="term" value="P:defense response to bacterium"/>
    <property type="evidence" value="ECO:0007669"/>
    <property type="project" value="UniProtKB-KW"/>
</dbReference>
<dbReference type="SUPFAM" id="SSF53955">
    <property type="entry name" value="Lysozyme-like"/>
    <property type="match status" value="1"/>
</dbReference>
<keyword evidence="2 3" id="KW-0081">Bacteriolytic enzyme</keyword>
<dbReference type="InterPro" id="IPR002196">
    <property type="entry name" value="Glyco_hydro_24"/>
</dbReference>